<dbReference type="EMBL" id="VIRS01000003">
    <property type="protein sequence ID" value="TQS46119.1"/>
    <property type="molecule type" value="Genomic_DNA"/>
</dbReference>
<dbReference type="PANTHER" id="PTHR33164:SF43">
    <property type="entry name" value="HTH-TYPE TRANSCRIPTIONAL REPRESSOR YETL"/>
    <property type="match status" value="1"/>
</dbReference>
<dbReference type="PROSITE" id="PS50995">
    <property type="entry name" value="HTH_MARR_2"/>
    <property type="match status" value="1"/>
</dbReference>
<name>A0A545AXQ8_9ACTN</name>
<dbReference type="InterPro" id="IPR011991">
    <property type="entry name" value="ArsR-like_HTH"/>
</dbReference>
<dbReference type="InParanoid" id="A0A545AXQ8"/>
<dbReference type="InterPro" id="IPR036388">
    <property type="entry name" value="WH-like_DNA-bd_sf"/>
</dbReference>
<dbReference type="OrthoDB" id="5195026at2"/>
<dbReference type="InterPro" id="IPR039422">
    <property type="entry name" value="MarR/SlyA-like"/>
</dbReference>
<evidence type="ECO:0000313" key="3">
    <source>
        <dbReference type="Proteomes" id="UP000317982"/>
    </source>
</evidence>
<dbReference type="InterPro" id="IPR000835">
    <property type="entry name" value="HTH_MarR-typ"/>
</dbReference>
<dbReference type="PANTHER" id="PTHR33164">
    <property type="entry name" value="TRANSCRIPTIONAL REGULATOR, MARR FAMILY"/>
    <property type="match status" value="1"/>
</dbReference>
<accession>A0A545AXQ8</accession>
<dbReference type="GO" id="GO:0003700">
    <property type="term" value="F:DNA-binding transcription factor activity"/>
    <property type="evidence" value="ECO:0007669"/>
    <property type="project" value="InterPro"/>
</dbReference>
<dbReference type="SMART" id="SM00347">
    <property type="entry name" value="HTH_MARR"/>
    <property type="match status" value="1"/>
</dbReference>
<protein>
    <submittedName>
        <fullName evidence="2">Winged helix-turn-helix transcriptional regulator</fullName>
    </submittedName>
</protein>
<gene>
    <name evidence="2" type="ORF">FL583_06465</name>
</gene>
<dbReference type="CDD" id="cd00090">
    <property type="entry name" value="HTH_ARSR"/>
    <property type="match status" value="1"/>
</dbReference>
<proteinExistence type="predicted"/>
<dbReference type="SUPFAM" id="SSF46785">
    <property type="entry name" value="Winged helix' DNA-binding domain"/>
    <property type="match status" value="1"/>
</dbReference>
<feature type="domain" description="HTH marR-type" evidence="1">
    <location>
        <begin position="1"/>
        <end position="135"/>
    </location>
</feature>
<dbReference type="GO" id="GO:0006950">
    <property type="term" value="P:response to stress"/>
    <property type="evidence" value="ECO:0007669"/>
    <property type="project" value="TreeGrafter"/>
</dbReference>
<evidence type="ECO:0000313" key="2">
    <source>
        <dbReference type="EMBL" id="TQS46119.1"/>
    </source>
</evidence>
<dbReference type="AlphaFoldDB" id="A0A545AXQ8"/>
<dbReference type="Pfam" id="PF12802">
    <property type="entry name" value="MarR_2"/>
    <property type="match status" value="1"/>
</dbReference>
<evidence type="ECO:0000259" key="1">
    <source>
        <dbReference type="PROSITE" id="PS50995"/>
    </source>
</evidence>
<comment type="caution">
    <text evidence="2">The sequence shown here is derived from an EMBL/GenBank/DDBJ whole genome shotgun (WGS) entry which is preliminary data.</text>
</comment>
<dbReference type="PRINTS" id="PR00598">
    <property type="entry name" value="HTHMARR"/>
</dbReference>
<keyword evidence="3" id="KW-1185">Reference proteome</keyword>
<organism evidence="2 3">
    <name type="scientific">Cryptosporangium phraense</name>
    <dbReference type="NCBI Taxonomy" id="2593070"/>
    <lineage>
        <taxon>Bacteria</taxon>
        <taxon>Bacillati</taxon>
        <taxon>Actinomycetota</taxon>
        <taxon>Actinomycetes</taxon>
        <taxon>Cryptosporangiales</taxon>
        <taxon>Cryptosporangiaceae</taxon>
        <taxon>Cryptosporangium</taxon>
    </lineage>
</organism>
<dbReference type="RefSeq" id="WP_142703526.1">
    <property type="nucleotide sequence ID" value="NZ_VIRS01000003.1"/>
</dbReference>
<dbReference type="Gene3D" id="1.10.10.10">
    <property type="entry name" value="Winged helix-like DNA-binding domain superfamily/Winged helix DNA-binding domain"/>
    <property type="match status" value="1"/>
</dbReference>
<dbReference type="InterPro" id="IPR036390">
    <property type="entry name" value="WH_DNA-bd_sf"/>
</dbReference>
<sequence length="156" mass="17169">MPPSRESVAEMSAVLVRVSGNVARASRARTGAARLAILRAVAEGSEPRPSDLATHLALSRASVTKQLQELSADGLVELTVDENDRRSFFVSLTEAGRAQYDALTERGLQRFALFTAEWDDDDVRELARLLTKLESSIAHAVRNDTPIAGRPWQRRD</sequence>
<dbReference type="Proteomes" id="UP000317982">
    <property type="component" value="Unassembled WGS sequence"/>
</dbReference>
<reference evidence="2 3" key="1">
    <citation type="submission" date="2019-07" db="EMBL/GenBank/DDBJ databases">
        <title>Cryptosporangium phraense sp. nov., isolated from plant litter.</title>
        <authorList>
            <person name="Suriyachadkun C."/>
        </authorList>
    </citation>
    <scope>NUCLEOTIDE SEQUENCE [LARGE SCALE GENOMIC DNA]</scope>
    <source>
        <strain evidence="2 3">A-T 5661</strain>
    </source>
</reference>